<evidence type="ECO:0000256" key="18">
    <source>
        <dbReference type="ARBA" id="ARBA00048679"/>
    </source>
</evidence>
<dbReference type="Gene3D" id="1.10.510.10">
    <property type="entry name" value="Transferase(Phosphotransferase) domain 1"/>
    <property type="match status" value="1"/>
</dbReference>
<keyword evidence="12" id="KW-0472">Membrane</keyword>
<evidence type="ECO:0000313" key="21">
    <source>
        <dbReference type="Proteomes" id="UP000828390"/>
    </source>
</evidence>
<dbReference type="Proteomes" id="UP000828390">
    <property type="component" value="Unassembled WGS sequence"/>
</dbReference>
<evidence type="ECO:0000256" key="12">
    <source>
        <dbReference type="ARBA" id="ARBA00022792"/>
    </source>
</evidence>
<dbReference type="PROSITE" id="PS00108">
    <property type="entry name" value="PROTEIN_KINASE_ST"/>
    <property type="match status" value="1"/>
</dbReference>
<protein>
    <recommendedName>
        <fullName evidence="5">non-specific serine/threonine protein kinase</fullName>
        <ecNumber evidence="5">2.7.11.1</ecNumber>
    </recommendedName>
</protein>
<dbReference type="GO" id="GO:0005741">
    <property type="term" value="C:mitochondrial outer membrane"/>
    <property type="evidence" value="ECO:0007669"/>
    <property type="project" value="UniProtKB-SubCell"/>
</dbReference>
<dbReference type="AlphaFoldDB" id="A0A9D4JSB4"/>
<dbReference type="SMART" id="SM00220">
    <property type="entry name" value="S_TKc"/>
    <property type="match status" value="1"/>
</dbReference>
<dbReference type="GO" id="GO:0090141">
    <property type="term" value="P:positive regulation of mitochondrial fission"/>
    <property type="evidence" value="ECO:0007669"/>
    <property type="project" value="TreeGrafter"/>
</dbReference>
<evidence type="ECO:0000256" key="2">
    <source>
        <dbReference type="ARBA" id="ARBA00004434"/>
    </source>
</evidence>
<keyword evidence="16" id="KW-0496">Mitochondrion</keyword>
<dbReference type="PANTHER" id="PTHR22972">
    <property type="entry name" value="SERINE/THREONINE PROTEIN KINASE"/>
    <property type="match status" value="1"/>
</dbReference>
<evidence type="ECO:0000256" key="3">
    <source>
        <dbReference type="ARBA" id="ARBA00004514"/>
    </source>
</evidence>
<keyword evidence="9" id="KW-0547">Nucleotide-binding</keyword>
<gene>
    <name evidence="20" type="ORF">DPMN_124606</name>
</gene>
<keyword evidence="7" id="KW-0808">Transferase</keyword>
<evidence type="ECO:0000256" key="17">
    <source>
        <dbReference type="ARBA" id="ARBA00047899"/>
    </source>
</evidence>
<dbReference type="InterPro" id="IPR000719">
    <property type="entry name" value="Prot_kinase_dom"/>
</dbReference>
<evidence type="ECO:0000256" key="16">
    <source>
        <dbReference type="ARBA" id="ARBA00023128"/>
    </source>
</evidence>
<evidence type="ECO:0000256" key="9">
    <source>
        <dbReference type="ARBA" id="ARBA00022741"/>
    </source>
</evidence>
<evidence type="ECO:0000256" key="14">
    <source>
        <dbReference type="ARBA" id="ARBA00022842"/>
    </source>
</evidence>
<evidence type="ECO:0000256" key="7">
    <source>
        <dbReference type="ARBA" id="ARBA00022679"/>
    </source>
</evidence>
<dbReference type="GO" id="GO:0046872">
    <property type="term" value="F:metal ion binding"/>
    <property type="evidence" value="ECO:0007669"/>
    <property type="project" value="UniProtKB-KW"/>
</dbReference>
<evidence type="ECO:0000259" key="19">
    <source>
        <dbReference type="PROSITE" id="PS50011"/>
    </source>
</evidence>
<evidence type="ECO:0000256" key="5">
    <source>
        <dbReference type="ARBA" id="ARBA00012513"/>
    </source>
</evidence>
<dbReference type="GO" id="GO:0042981">
    <property type="term" value="P:regulation of apoptotic process"/>
    <property type="evidence" value="ECO:0007669"/>
    <property type="project" value="TreeGrafter"/>
</dbReference>
<dbReference type="GO" id="GO:0005743">
    <property type="term" value="C:mitochondrial inner membrane"/>
    <property type="evidence" value="ECO:0007669"/>
    <property type="project" value="UniProtKB-SubCell"/>
</dbReference>
<dbReference type="GO" id="GO:0005524">
    <property type="term" value="F:ATP binding"/>
    <property type="evidence" value="ECO:0007669"/>
    <property type="project" value="UniProtKB-KW"/>
</dbReference>
<dbReference type="GO" id="GO:0000422">
    <property type="term" value="P:autophagy of mitochondrion"/>
    <property type="evidence" value="ECO:0007669"/>
    <property type="project" value="TreeGrafter"/>
</dbReference>
<keyword evidence="11" id="KW-1000">Mitochondrion outer membrane</keyword>
<evidence type="ECO:0000256" key="4">
    <source>
        <dbReference type="ARBA" id="ARBA00004572"/>
    </source>
</evidence>
<evidence type="ECO:0000256" key="13">
    <source>
        <dbReference type="ARBA" id="ARBA00022840"/>
    </source>
</evidence>
<keyword evidence="13" id="KW-0067">ATP-binding</keyword>
<keyword evidence="10" id="KW-0418">Kinase</keyword>
<keyword evidence="8" id="KW-0479">Metal-binding</keyword>
<dbReference type="InterPro" id="IPR011009">
    <property type="entry name" value="Kinase-like_dom_sf"/>
</dbReference>
<reference evidence="20" key="1">
    <citation type="journal article" date="2019" name="bioRxiv">
        <title>The Genome of the Zebra Mussel, Dreissena polymorpha: A Resource for Invasive Species Research.</title>
        <authorList>
            <person name="McCartney M.A."/>
            <person name="Auch B."/>
            <person name="Kono T."/>
            <person name="Mallez S."/>
            <person name="Zhang Y."/>
            <person name="Obille A."/>
            <person name="Becker A."/>
            <person name="Abrahante J.E."/>
            <person name="Garbe J."/>
            <person name="Badalamenti J.P."/>
            <person name="Herman A."/>
            <person name="Mangelson H."/>
            <person name="Liachko I."/>
            <person name="Sullivan S."/>
            <person name="Sone E.D."/>
            <person name="Koren S."/>
            <person name="Silverstein K.A.T."/>
            <person name="Beckman K.B."/>
            <person name="Gohl D.M."/>
        </authorList>
    </citation>
    <scope>NUCLEOTIDE SEQUENCE</scope>
    <source>
        <strain evidence="20">Duluth1</strain>
        <tissue evidence="20">Whole animal</tissue>
    </source>
</reference>
<proteinExistence type="predicted"/>
<dbReference type="InterPro" id="IPR008271">
    <property type="entry name" value="Ser/Thr_kinase_AS"/>
</dbReference>
<evidence type="ECO:0000256" key="15">
    <source>
        <dbReference type="ARBA" id="ARBA00022946"/>
    </source>
</evidence>
<organism evidence="20 21">
    <name type="scientific">Dreissena polymorpha</name>
    <name type="common">Zebra mussel</name>
    <name type="synonym">Mytilus polymorpha</name>
    <dbReference type="NCBI Taxonomy" id="45954"/>
    <lineage>
        <taxon>Eukaryota</taxon>
        <taxon>Metazoa</taxon>
        <taxon>Spiralia</taxon>
        <taxon>Lophotrochozoa</taxon>
        <taxon>Mollusca</taxon>
        <taxon>Bivalvia</taxon>
        <taxon>Autobranchia</taxon>
        <taxon>Heteroconchia</taxon>
        <taxon>Euheterodonta</taxon>
        <taxon>Imparidentia</taxon>
        <taxon>Neoheterodontei</taxon>
        <taxon>Myida</taxon>
        <taxon>Dreissenoidea</taxon>
        <taxon>Dreissenidae</taxon>
        <taxon>Dreissena</taxon>
    </lineage>
</organism>
<reference evidence="20" key="2">
    <citation type="submission" date="2020-11" db="EMBL/GenBank/DDBJ databases">
        <authorList>
            <person name="McCartney M.A."/>
            <person name="Auch B."/>
            <person name="Kono T."/>
            <person name="Mallez S."/>
            <person name="Becker A."/>
            <person name="Gohl D.M."/>
            <person name="Silverstein K.A.T."/>
            <person name="Koren S."/>
            <person name="Bechman K.B."/>
            <person name="Herman A."/>
            <person name="Abrahante J.E."/>
            <person name="Garbe J."/>
        </authorList>
    </citation>
    <scope>NUCLEOTIDE SEQUENCE</scope>
    <source>
        <strain evidence="20">Duluth1</strain>
        <tissue evidence="20">Whole animal</tissue>
    </source>
</reference>
<dbReference type="EC" id="2.7.11.1" evidence="5"/>
<evidence type="ECO:0000256" key="10">
    <source>
        <dbReference type="ARBA" id="ARBA00022777"/>
    </source>
</evidence>
<dbReference type="EMBL" id="JAIWYP010000005">
    <property type="protein sequence ID" value="KAH3822815.1"/>
    <property type="molecule type" value="Genomic_DNA"/>
</dbReference>
<dbReference type="GO" id="GO:0004674">
    <property type="term" value="F:protein serine/threonine kinase activity"/>
    <property type="evidence" value="ECO:0007669"/>
    <property type="project" value="UniProtKB-KW"/>
</dbReference>
<keyword evidence="6" id="KW-0723">Serine/threonine-protein kinase</keyword>
<dbReference type="InterPro" id="IPR051511">
    <property type="entry name" value="MitoQC_Scaffold_Kinases"/>
</dbReference>
<evidence type="ECO:0000256" key="11">
    <source>
        <dbReference type="ARBA" id="ARBA00022787"/>
    </source>
</evidence>
<dbReference type="GO" id="GO:0005829">
    <property type="term" value="C:cytosol"/>
    <property type="evidence" value="ECO:0007669"/>
    <property type="project" value="UniProtKB-SubCell"/>
</dbReference>
<keyword evidence="12" id="KW-0999">Mitochondrion inner membrane</keyword>
<comment type="subcellular location">
    <subcellularLocation>
        <location evidence="3">Cytoplasm</location>
        <location evidence="3">Cytosol</location>
    </subcellularLocation>
    <subcellularLocation>
        <location evidence="2">Mitochondrion inner membrane</location>
        <topology evidence="2">Single-pass membrane protein</topology>
    </subcellularLocation>
    <subcellularLocation>
        <location evidence="4">Mitochondrion outer membrane</location>
        <topology evidence="4">Single-pass membrane protein</topology>
    </subcellularLocation>
</comment>
<keyword evidence="15" id="KW-0809">Transit peptide</keyword>
<dbReference type="SUPFAM" id="SSF56112">
    <property type="entry name" value="Protein kinase-like (PK-like)"/>
    <property type="match status" value="1"/>
</dbReference>
<feature type="domain" description="Protein kinase" evidence="19">
    <location>
        <begin position="141"/>
        <end position="600"/>
    </location>
</feature>
<dbReference type="Pfam" id="PF00069">
    <property type="entry name" value="Pkinase"/>
    <property type="match status" value="1"/>
</dbReference>
<dbReference type="PROSITE" id="PS50011">
    <property type="entry name" value="PROTEIN_KINASE_DOM"/>
    <property type="match status" value="1"/>
</dbReference>
<comment type="catalytic activity">
    <reaction evidence="18">
        <text>L-seryl-[protein] + ATP = O-phospho-L-seryl-[protein] + ADP + H(+)</text>
        <dbReference type="Rhea" id="RHEA:17989"/>
        <dbReference type="Rhea" id="RHEA-COMP:9863"/>
        <dbReference type="Rhea" id="RHEA-COMP:11604"/>
        <dbReference type="ChEBI" id="CHEBI:15378"/>
        <dbReference type="ChEBI" id="CHEBI:29999"/>
        <dbReference type="ChEBI" id="CHEBI:30616"/>
        <dbReference type="ChEBI" id="CHEBI:83421"/>
        <dbReference type="ChEBI" id="CHEBI:456216"/>
        <dbReference type="EC" id="2.7.11.1"/>
    </reaction>
</comment>
<evidence type="ECO:0000256" key="6">
    <source>
        <dbReference type="ARBA" id="ARBA00022527"/>
    </source>
</evidence>
<evidence type="ECO:0000256" key="8">
    <source>
        <dbReference type="ARBA" id="ARBA00022723"/>
    </source>
</evidence>
<keyword evidence="21" id="KW-1185">Reference proteome</keyword>
<sequence>MYSKNLLKNLWRRGRNVWEKIIKTETQKAVECQTVVKPKVALTNRQTGWKSETYQTVLRSFLSQKFIDSPARRASKQAFWRGRNDKNILLFAFAGIVMATQSEEDELMCEVQDFIHVKNQSDGLDPPSFSLLVQELSLERFEIGRHIGQGCNAAVYEARWKSSVDIFTETEETDSEEAEIDNEVSDAESDITVLSSTSEDASAPAVFNVHEYDDDWHTIGDSDVESDVSVLDWTEDDVEPWSDTGIDHLEESLASKTLPLPVAYIIEGMESLENTQMLPGGDNESETIMYESLDSDGPTDTGQKFDLAIKMMFNYHVNSNADAILREMERETVPALLSSPGEQVIWDTGHKVRKKKLPPHPNIVTMWGLFVDQVPNLPDNVLNYPAALPQRIHAEGIGKNMTLFLVMKKYPTTLKDYLSVVNLTLRERLVLLTQLLEGVAHMGAHGIAHRDMKCDNILLDIDTDGTPNLVISDFGCCLADNTYGLVLPYTTDLIDRGGNTALMAPEIASAEPGRFAQLDYRKADAWSAGALAYEIFGADNPFYNTGQGRLDSRNYRLDELPHMPDDVPAVVQRVVAALLEREPKKRTTARKAADILHLLLWAPSDWLLPCSEVPRSNIRWWMVTMATEVHLGKKSTLREMKRCFLDHLNINSLLNAFSYCGVNITSK</sequence>
<evidence type="ECO:0000313" key="20">
    <source>
        <dbReference type="EMBL" id="KAH3822815.1"/>
    </source>
</evidence>
<comment type="caution">
    <text evidence="20">The sequence shown here is derived from an EMBL/GenBank/DDBJ whole genome shotgun (WGS) entry which is preliminary data.</text>
</comment>
<dbReference type="PANTHER" id="PTHR22972:SF7">
    <property type="entry name" value="SERINE_THREONINE-PROTEIN KINASE PINK1, MITOCHONDRIAL"/>
    <property type="match status" value="1"/>
</dbReference>
<evidence type="ECO:0000256" key="1">
    <source>
        <dbReference type="ARBA" id="ARBA00001946"/>
    </source>
</evidence>
<keyword evidence="14" id="KW-0460">Magnesium</keyword>
<comment type="catalytic activity">
    <reaction evidence="17">
        <text>L-threonyl-[protein] + ATP = O-phospho-L-threonyl-[protein] + ADP + H(+)</text>
        <dbReference type="Rhea" id="RHEA:46608"/>
        <dbReference type="Rhea" id="RHEA-COMP:11060"/>
        <dbReference type="Rhea" id="RHEA-COMP:11605"/>
        <dbReference type="ChEBI" id="CHEBI:15378"/>
        <dbReference type="ChEBI" id="CHEBI:30013"/>
        <dbReference type="ChEBI" id="CHEBI:30616"/>
        <dbReference type="ChEBI" id="CHEBI:61977"/>
        <dbReference type="ChEBI" id="CHEBI:456216"/>
        <dbReference type="EC" id="2.7.11.1"/>
    </reaction>
</comment>
<accession>A0A9D4JSB4</accession>
<comment type="cofactor">
    <cofactor evidence="1">
        <name>Mg(2+)</name>
        <dbReference type="ChEBI" id="CHEBI:18420"/>
    </cofactor>
</comment>
<dbReference type="OrthoDB" id="1405469at2759"/>
<name>A0A9D4JSB4_DREPO</name>